<protein>
    <submittedName>
        <fullName evidence="7">SUMO-targeted ubiquitin ligase complex subunit</fullName>
    </submittedName>
</protein>
<comment type="caution">
    <text evidence="7">The sequence shown here is derived from an EMBL/GenBank/DDBJ whole genome shotgun (WGS) entry which is preliminary data.</text>
</comment>
<dbReference type="AlphaFoldDB" id="A0AAV5QN72"/>
<keyword evidence="8" id="KW-1185">Reference proteome</keyword>
<keyword evidence="2 4" id="KW-0863">Zinc-finger</keyword>
<dbReference type="GO" id="GO:0008270">
    <property type="term" value="F:zinc ion binding"/>
    <property type="evidence" value="ECO:0007669"/>
    <property type="project" value="UniProtKB-KW"/>
</dbReference>
<evidence type="ECO:0000256" key="3">
    <source>
        <dbReference type="ARBA" id="ARBA00022833"/>
    </source>
</evidence>
<evidence type="ECO:0000259" key="6">
    <source>
        <dbReference type="PROSITE" id="PS50089"/>
    </source>
</evidence>
<dbReference type="SMART" id="SM00184">
    <property type="entry name" value="RING"/>
    <property type="match status" value="1"/>
</dbReference>
<dbReference type="Pfam" id="PF13639">
    <property type="entry name" value="zf-RING_2"/>
    <property type="match status" value="1"/>
</dbReference>
<dbReference type="PROSITE" id="PS50089">
    <property type="entry name" value="ZF_RING_2"/>
    <property type="match status" value="1"/>
</dbReference>
<evidence type="ECO:0000313" key="7">
    <source>
        <dbReference type="EMBL" id="GMM35894.1"/>
    </source>
</evidence>
<accession>A0AAV5QN72</accession>
<keyword evidence="1" id="KW-0479">Metal-binding</keyword>
<dbReference type="GeneID" id="90073869"/>
<name>A0AAV5QN72_9ASCO</name>
<feature type="domain" description="RING-type" evidence="6">
    <location>
        <begin position="156"/>
        <end position="201"/>
    </location>
</feature>
<dbReference type="InterPro" id="IPR017907">
    <property type="entry name" value="Znf_RING_CS"/>
</dbReference>
<evidence type="ECO:0000256" key="1">
    <source>
        <dbReference type="ARBA" id="ARBA00022723"/>
    </source>
</evidence>
<feature type="compositionally biased region" description="Polar residues" evidence="5">
    <location>
        <begin position="12"/>
        <end position="22"/>
    </location>
</feature>
<sequence>MPGRREKLKKTSLATTSDQEGSLGNKRKRSSIVEITTENNHNGSKLLKLNSRDPVRASSDPLIRNHKRSSRENKNQNRNSLFVQSDEDEEDSESIPARQSRNSNNINSVITILSSDEEDEGDDVIFTSEAKKSTEIIDSDKVKQNDHAKSFQLYECPICFDSPEKTIALPCGHCYCFECLFQAFGHSRTSKKSEAVCALCRASYTLPKAVPLKFKFKTKS</sequence>
<keyword evidence="3" id="KW-0862">Zinc</keyword>
<dbReference type="InterPro" id="IPR013083">
    <property type="entry name" value="Znf_RING/FYVE/PHD"/>
</dbReference>
<feature type="region of interest" description="Disordered" evidence="5">
    <location>
        <begin position="1"/>
        <end position="102"/>
    </location>
</feature>
<gene>
    <name evidence="7" type="ORF">DASC09_032190</name>
</gene>
<dbReference type="InterPro" id="IPR047134">
    <property type="entry name" value="RNF4"/>
</dbReference>
<dbReference type="PROSITE" id="PS00518">
    <property type="entry name" value="ZF_RING_1"/>
    <property type="match status" value="1"/>
</dbReference>
<feature type="compositionally biased region" description="Polar residues" evidence="5">
    <location>
        <begin position="33"/>
        <end position="43"/>
    </location>
</feature>
<evidence type="ECO:0000256" key="5">
    <source>
        <dbReference type="SAM" id="MobiDB-lite"/>
    </source>
</evidence>
<keyword evidence="7" id="KW-0436">Ligase</keyword>
<dbReference type="PANTHER" id="PTHR23041">
    <property type="entry name" value="RING FINGER DOMAIN-CONTAINING"/>
    <property type="match status" value="1"/>
</dbReference>
<evidence type="ECO:0000313" key="8">
    <source>
        <dbReference type="Proteomes" id="UP001360560"/>
    </source>
</evidence>
<dbReference type="GO" id="GO:0016874">
    <property type="term" value="F:ligase activity"/>
    <property type="evidence" value="ECO:0007669"/>
    <property type="project" value="UniProtKB-KW"/>
</dbReference>
<dbReference type="InterPro" id="IPR001841">
    <property type="entry name" value="Znf_RING"/>
</dbReference>
<reference evidence="7 8" key="1">
    <citation type="journal article" date="2023" name="Elife">
        <title>Identification of key yeast species and microbe-microbe interactions impacting larval growth of Drosophila in the wild.</title>
        <authorList>
            <person name="Mure A."/>
            <person name="Sugiura Y."/>
            <person name="Maeda R."/>
            <person name="Honda K."/>
            <person name="Sakurai N."/>
            <person name="Takahashi Y."/>
            <person name="Watada M."/>
            <person name="Katoh T."/>
            <person name="Gotoh A."/>
            <person name="Gotoh Y."/>
            <person name="Taniguchi I."/>
            <person name="Nakamura K."/>
            <person name="Hayashi T."/>
            <person name="Katayama T."/>
            <person name="Uemura T."/>
            <person name="Hattori Y."/>
        </authorList>
    </citation>
    <scope>NUCLEOTIDE SEQUENCE [LARGE SCALE GENOMIC DNA]</scope>
    <source>
        <strain evidence="7 8">SC-9</strain>
    </source>
</reference>
<evidence type="ECO:0000256" key="4">
    <source>
        <dbReference type="PROSITE-ProRule" id="PRU00175"/>
    </source>
</evidence>
<dbReference type="PANTHER" id="PTHR23041:SF78">
    <property type="entry name" value="E3 UBIQUITIN-PROTEIN LIGASE RNF4"/>
    <property type="match status" value="1"/>
</dbReference>
<dbReference type="Gene3D" id="3.30.40.10">
    <property type="entry name" value="Zinc/RING finger domain, C3HC4 (zinc finger)"/>
    <property type="match status" value="1"/>
</dbReference>
<dbReference type="Proteomes" id="UP001360560">
    <property type="component" value="Unassembled WGS sequence"/>
</dbReference>
<dbReference type="SUPFAM" id="SSF57850">
    <property type="entry name" value="RING/U-box"/>
    <property type="match status" value="1"/>
</dbReference>
<dbReference type="EMBL" id="BTFZ01000011">
    <property type="protein sequence ID" value="GMM35894.1"/>
    <property type="molecule type" value="Genomic_DNA"/>
</dbReference>
<proteinExistence type="predicted"/>
<dbReference type="RefSeq" id="XP_064852890.1">
    <property type="nucleotide sequence ID" value="XM_064996818.1"/>
</dbReference>
<evidence type="ECO:0000256" key="2">
    <source>
        <dbReference type="ARBA" id="ARBA00022771"/>
    </source>
</evidence>
<feature type="compositionally biased region" description="Basic residues" evidence="5">
    <location>
        <begin position="1"/>
        <end position="10"/>
    </location>
</feature>
<organism evidence="7 8">
    <name type="scientific">Saccharomycopsis crataegensis</name>
    <dbReference type="NCBI Taxonomy" id="43959"/>
    <lineage>
        <taxon>Eukaryota</taxon>
        <taxon>Fungi</taxon>
        <taxon>Dikarya</taxon>
        <taxon>Ascomycota</taxon>
        <taxon>Saccharomycotina</taxon>
        <taxon>Saccharomycetes</taxon>
        <taxon>Saccharomycopsidaceae</taxon>
        <taxon>Saccharomycopsis</taxon>
    </lineage>
</organism>